<protein>
    <submittedName>
        <fullName evidence="2">Uncharacterized protein</fullName>
    </submittedName>
</protein>
<feature type="region of interest" description="Disordered" evidence="1">
    <location>
        <begin position="175"/>
        <end position="213"/>
    </location>
</feature>
<evidence type="ECO:0000313" key="3">
    <source>
        <dbReference type="Proteomes" id="UP000039865"/>
    </source>
</evidence>
<gene>
    <name evidence="2" type="primary">Contig9502.g10167</name>
    <name evidence="2" type="ORF">STYLEM_3462</name>
</gene>
<proteinExistence type="predicted"/>
<evidence type="ECO:0000256" key="1">
    <source>
        <dbReference type="SAM" id="MobiDB-lite"/>
    </source>
</evidence>
<reference evidence="2 3" key="1">
    <citation type="submission" date="2014-06" db="EMBL/GenBank/DDBJ databases">
        <authorList>
            <person name="Swart Estienne"/>
        </authorList>
    </citation>
    <scope>NUCLEOTIDE SEQUENCE [LARGE SCALE GENOMIC DNA]</scope>
    <source>
        <strain evidence="2 3">130c</strain>
    </source>
</reference>
<dbReference type="Proteomes" id="UP000039865">
    <property type="component" value="Unassembled WGS sequence"/>
</dbReference>
<feature type="compositionally biased region" description="Low complexity" evidence="1">
    <location>
        <begin position="11"/>
        <end position="22"/>
    </location>
</feature>
<feature type="region of interest" description="Disordered" evidence="1">
    <location>
        <begin position="1"/>
        <end position="30"/>
    </location>
</feature>
<feature type="compositionally biased region" description="Polar residues" evidence="1">
    <location>
        <begin position="1"/>
        <end position="10"/>
    </location>
</feature>
<dbReference type="InParanoid" id="A0A077ZXZ8"/>
<dbReference type="EMBL" id="CCKQ01003362">
    <property type="protein sequence ID" value="CDW74482.1"/>
    <property type="molecule type" value="Genomic_DNA"/>
</dbReference>
<dbReference type="AlphaFoldDB" id="A0A077ZXZ8"/>
<accession>A0A077ZXZ8</accession>
<evidence type="ECO:0000313" key="2">
    <source>
        <dbReference type="EMBL" id="CDW74482.1"/>
    </source>
</evidence>
<name>A0A077ZXZ8_STYLE</name>
<sequence>MSSESNQIEAQQLPPIKQQQQPRPVPLPTFNQSLFEREDTDYMTFIKNDSNVQNFYSKILKKKIKKLGKIQAENEQMKQLSMGFQTFDSRNLATSITNYDKSTNNTTDLSKTKEVRKLELKMNRQDSLSKTFIEPPRTKLGQLELQQPGSSPFRKKNLLSTLDFKDLNIEKPDSKTLAIRGKSQAKQNVQSKNKEKKHQQLRLNVQSRNGQKDRISTQYKKFKVEKDSDQEEESYRFDNERKYQSLVVERRKVNFSEIQSKFTDNKKLRNPMREYKVSLQDKITLKRMKENSRLPIPEELLNESQGYIPLIDSLMNSVYDSDENDKWRNYRPEIDAPRASQCSDEIYLIDSEVESMKDLQIDDQKEIDAKQVTQVTLQRSKAVTKQNTSSKDVEKAVEELQIINKNKVFPERMEVAGLPLYVVRGNTLQDIVTQSNQVVEEYFQILNKTSSQEKITTTLRIDQLQQIFEYYCTEFQAQPINLTSFYKEQDKILEIRNYFLNESLVRAIACTIPVIIAFDNFSLLPIYKD</sequence>
<organism evidence="2 3">
    <name type="scientific">Stylonychia lemnae</name>
    <name type="common">Ciliate</name>
    <dbReference type="NCBI Taxonomy" id="5949"/>
    <lineage>
        <taxon>Eukaryota</taxon>
        <taxon>Sar</taxon>
        <taxon>Alveolata</taxon>
        <taxon>Ciliophora</taxon>
        <taxon>Intramacronucleata</taxon>
        <taxon>Spirotrichea</taxon>
        <taxon>Stichotrichia</taxon>
        <taxon>Sporadotrichida</taxon>
        <taxon>Oxytrichidae</taxon>
        <taxon>Stylonychinae</taxon>
        <taxon>Stylonychia</taxon>
    </lineage>
</organism>
<keyword evidence="3" id="KW-1185">Reference proteome</keyword>